<dbReference type="AlphaFoldDB" id="A0A4V2PDN5"/>
<dbReference type="Proteomes" id="UP000294546">
    <property type="component" value="Unassembled WGS sequence"/>
</dbReference>
<name>A0A4V2PDN5_9GAMM</name>
<evidence type="ECO:0000256" key="1">
    <source>
        <dbReference type="SAM" id="Phobius"/>
    </source>
</evidence>
<keyword evidence="1" id="KW-1133">Transmembrane helix</keyword>
<dbReference type="EMBL" id="SMFU01000009">
    <property type="protein sequence ID" value="TCK05866.1"/>
    <property type="molecule type" value="Genomic_DNA"/>
</dbReference>
<keyword evidence="1" id="KW-0812">Transmembrane</keyword>
<feature type="transmembrane region" description="Helical" evidence="1">
    <location>
        <begin position="50"/>
        <end position="71"/>
    </location>
</feature>
<protein>
    <submittedName>
        <fullName evidence="2">Uncharacterized protein</fullName>
    </submittedName>
</protein>
<evidence type="ECO:0000313" key="3">
    <source>
        <dbReference type="Proteomes" id="UP000294546"/>
    </source>
</evidence>
<organism evidence="2 3">
    <name type="scientific">Marinobacterium mangrovicola</name>
    <dbReference type="NCBI Taxonomy" id="1476959"/>
    <lineage>
        <taxon>Bacteria</taxon>
        <taxon>Pseudomonadati</taxon>
        <taxon>Pseudomonadota</taxon>
        <taxon>Gammaproteobacteria</taxon>
        <taxon>Oceanospirillales</taxon>
        <taxon>Oceanospirillaceae</taxon>
        <taxon>Marinobacterium</taxon>
    </lineage>
</organism>
<sequence length="80" mass="8657">MKELLYAVALCIALGSGYVFSEAPSEERIDNAWSIDAALANRMIKKQEHFQTIGAFMLAGAAVFGLAGFAVQMREKSTEA</sequence>
<proteinExistence type="predicted"/>
<accession>A0A4V2PDN5</accession>
<keyword evidence="1" id="KW-0472">Membrane</keyword>
<evidence type="ECO:0000313" key="2">
    <source>
        <dbReference type="EMBL" id="TCK05866.1"/>
    </source>
</evidence>
<gene>
    <name evidence="2" type="ORF">CLV83_2806</name>
</gene>
<reference evidence="2 3" key="1">
    <citation type="submission" date="2019-03" db="EMBL/GenBank/DDBJ databases">
        <title>Genomic Encyclopedia of Archaeal and Bacterial Type Strains, Phase II (KMG-II): from individual species to whole genera.</title>
        <authorList>
            <person name="Goeker M."/>
        </authorList>
    </citation>
    <scope>NUCLEOTIDE SEQUENCE [LARGE SCALE GENOMIC DNA]</scope>
    <source>
        <strain evidence="2 3">DSM 27697</strain>
    </source>
</reference>
<dbReference type="RefSeq" id="WP_132293433.1">
    <property type="nucleotide sequence ID" value="NZ_SMFU01000009.1"/>
</dbReference>
<comment type="caution">
    <text evidence="2">The sequence shown here is derived from an EMBL/GenBank/DDBJ whole genome shotgun (WGS) entry which is preliminary data.</text>
</comment>
<keyword evidence="3" id="KW-1185">Reference proteome</keyword>